<evidence type="ECO:0000313" key="1">
    <source>
        <dbReference type="EMBL" id="XRI77243.1"/>
    </source>
</evidence>
<keyword evidence="2" id="KW-1185">Reference proteome</keyword>
<name>A0ACD5HPN4_9PROT</name>
<dbReference type="EMBL" id="CP127527">
    <property type="protein sequence ID" value="XRI77243.1"/>
    <property type="molecule type" value="Genomic_DNA"/>
</dbReference>
<sequence length="49" mass="5069">MGNALSIGGFSWDSERAGEWHGGKVVVNFLAADTGNLKAYAGDIQGVSN</sequence>
<evidence type="ECO:0000313" key="2">
    <source>
        <dbReference type="Proteomes" id="UP000271650"/>
    </source>
</evidence>
<dbReference type="Proteomes" id="UP000271650">
    <property type="component" value="Chromosome"/>
</dbReference>
<reference evidence="1 2" key="1">
    <citation type="journal article" date="2019" name="Int. J. Syst. Evol. Microbiol.">
        <title>Acidithiobacillus sulfuriphilus sp. nov.: an extremely acidophilic sulfur-oxidizing chemolithotroph isolated from a neutral pH environment.</title>
        <authorList>
            <person name="Falagan C."/>
            <person name="Moya-Beltran A."/>
            <person name="Castro M."/>
            <person name="Quatrini R."/>
            <person name="Johnson D.B."/>
        </authorList>
    </citation>
    <scope>NUCLEOTIDE SEQUENCE [LARGE SCALE GENOMIC DNA]</scope>
    <source>
        <strain evidence="1 2">CJ-2</strain>
    </source>
</reference>
<gene>
    <name evidence="1" type="ORF">EC580_000795</name>
</gene>
<proteinExistence type="predicted"/>
<organism evidence="1 2">
    <name type="scientific">Acidithiobacillus sulfuriphilus</name>
    <dbReference type="NCBI Taxonomy" id="1867749"/>
    <lineage>
        <taxon>Bacteria</taxon>
        <taxon>Pseudomonadati</taxon>
        <taxon>Pseudomonadota</taxon>
        <taxon>Acidithiobacillia</taxon>
        <taxon>Acidithiobacillales</taxon>
        <taxon>Acidithiobacillaceae</taxon>
        <taxon>Acidithiobacillus</taxon>
    </lineage>
</organism>
<accession>A0ACD5HPN4</accession>
<protein>
    <submittedName>
        <fullName evidence="1">Uncharacterized protein</fullName>
    </submittedName>
</protein>